<protein>
    <submittedName>
        <fullName evidence="2">Uncharacterized protein</fullName>
    </submittedName>
</protein>
<keyword evidence="1" id="KW-1133">Transmembrane helix</keyword>
<dbReference type="RefSeq" id="WP_109969783.1">
    <property type="nucleotide sequence ID" value="NZ_CP176093.1"/>
</dbReference>
<organism evidence="2 3">
    <name type="scientific">Methanospirillum lacunae</name>
    <dbReference type="NCBI Taxonomy" id="668570"/>
    <lineage>
        <taxon>Archaea</taxon>
        <taxon>Methanobacteriati</taxon>
        <taxon>Methanobacteriota</taxon>
        <taxon>Stenosarchaea group</taxon>
        <taxon>Methanomicrobia</taxon>
        <taxon>Methanomicrobiales</taxon>
        <taxon>Methanospirillaceae</taxon>
        <taxon>Methanospirillum</taxon>
    </lineage>
</organism>
<reference evidence="2 3" key="1">
    <citation type="submission" date="2018-05" db="EMBL/GenBank/DDBJ databases">
        <title>Draft genome of Methanospirillum lacunae Ki8-1.</title>
        <authorList>
            <person name="Dueholm M.S."/>
            <person name="Nielsen P.H."/>
            <person name="Bakmann L.F."/>
            <person name="Otzen D.E."/>
        </authorList>
    </citation>
    <scope>NUCLEOTIDE SEQUENCE [LARGE SCALE GENOMIC DNA]</scope>
    <source>
        <strain evidence="2 3">Ki8-1</strain>
    </source>
</reference>
<evidence type="ECO:0000256" key="1">
    <source>
        <dbReference type="SAM" id="Phobius"/>
    </source>
</evidence>
<feature type="transmembrane region" description="Helical" evidence="1">
    <location>
        <begin position="36"/>
        <end position="62"/>
    </location>
</feature>
<feature type="transmembrane region" description="Helical" evidence="1">
    <location>
        <begin position="7"/>
        <end position="30"/>
    </location>
</feature>
<evidence type="ECO:0000313" key="2">
    <source>
        <dbReference type="EMBL" id="PWR70354.1"/>
    </source>
</evidence>
<gene>
    <name evidence="2" type="ORF">DK846_14840</name>
</gene>
<dbReference type="GeneID" id="97547569"/>
<dbReference type="AlphaFoldDB" id="A0A2V2MQ44"/>
<name>A0A2V2MQ44_9EURY</name>
<dbReference type="OrthoDB" id="56871at2157"/>
<comment type="caution">
    <text evidence="2">The sequence shown here is derived from an EMBL/GenBank/DDBJ whole genome shotgun (WGS) entry which is preliminary data.</text>
</comment>
<keyword evidence="1" id="KW-0812">Transmembrane</keyword>
<sequence>MVSNKNWLTVFAICLLFSSLALFALHYLAFHDLDHILIYTLHDLAFLPIEVLLVTLILHQLLERQARKSKLNKLNMVIGLFFSEIGAPLMRFFSIRDMDFQAKMEFYSSLKTWDHSIYVRKKKESMKAQYKVQFSCNDLLILREMLISKEDFLVRLLENPFLLEHESFTDVLQAVFHLTDELKHRGMCEDLPDSDLIHLSGDITRIYSQIVPVWITYLEYLKADYPYLFSLAIRTNPFTEAEDSIVRE</sequence>
<accession>A0A2V2MQ44</accession>
<evidence type="ECO:0000313" key="3">
    <source>
        <dbReference type="Proteomes" id="UP000245657"/>
    </source>
</evidence>
<dbReference type="EMBL" id="QGMY01000014">
    <property type="protein sequence ID" value="PWR70354.1"/>
    <property type="molecule type" value="Genomic_DNA"/>
</dbReference>
<feature type="transmembrane region" description="Helical" evidence="1">
    <location>
        <begin position="74"/>
        <end position="93"/>
    </location>
</feature>
<keyword evidence="3" id="KW-1185">Reference proteome</keyword>
<dbReference type="Proteomes" id="UP000245657">
    <property type="component" value="Unassembled WGS sequence"/>
</dbReference>
<keyword evidence="1" id="KW-0472">Membrane</keyword>
<proteinExistence type="predicted"/>